<dbReference type="InterPro" id="IPR036388">
    <property type="entry name" value="WH-like_DNA-bd_sf"/>
</dbReference>
<evidence type="ECO:0000259" key="5">
    <source>
        <dbReference type="Pfam" id="PF23598"/>
    </source>
</evidence>
<dbReference type="Pfam" id="PF23598">
    <property type="entry name" value="LRR_14"/>
    <property type="match status" value="1"/>
</dbReference>
<name>A0A5C7IDW6_9ROSI</name>
<keyword evidence="7" id="KW-1185">Reference proteome</keyword>
<comment type="caution">
    <text evidence="6">The sequence shown here is derived from an EMBL/GenBank/DDBJ whole genome shotgun (WGS) entry which is preliminary data.</text>
</comment>
<keyword evidence="1" id="KW-0677">Repeat</keyword>
<dbReference type="EMBL" id="VAHF01000003">
    <property type="protein sequence ID" value="TXG67092.1"/>
    <property type="molecule type" value="Genomic_DNA"/>
</dbReference>
<evidence type="ECO:0000313" key="6">
    <source>
        <dbReference type="EMBL" id="TXG67092.1"/>
    </source>
</evidence>
<feature type="compositionally biased region" description="Polar residues" evidence="3">
    <location>
        <begin position="26"/>
        <end position="36"/>
    </location>
</feature>
<proteinExistence type="predicted"/>
<dbReference type="InterPro" id="IPR055414">
    <property type="entry name" value="LRR_R13L4/SHOC2-like"/>
</dbReference>
<feature type="compositionally biased region" description="Acidic residues" evidence="3">
    <location>
        <begin position="43"/>
        <end position="57"/>
    </location>
</feature>
<accession>A0A5C7IDW6</accession>
<protein>
    <recommendedName>
        <fullName evidence="8">Disease resistance RPP13-like protein 4</fullName>
    </recommendedName>
</protein>
<dbReference type="Pfam" id="PF23559">
    <property type="entry name" value="WHD_DRP"/>
    <property type="match status" value="1"/>
</dbReference>
<dbReference type="Gene3D" id="3.80.10.10">
    <property type="entry name" value="Ribonuclease Inhibitor"/>
    <property type="match status" value="2"/>
</dbReference>
<evidence type="ECO:0000313" key="7">
    <source>
        <dbReference type="Proteomes" id="UP000323000"/>
    </source>
</evidence>
<evidence type="ECO:0000256" key="3">
    <source>
        <dbReference type="SAM" id="MobiDB-lite"/>
    </source>
</evidence>
<dbReference type="Gene3D" id="1.10.10.10">
    <property type="entry name" value="Winged helix-like DNA-binding domain superfamily/Winged helix DNA-binding domain"/>
    <property type="match status" value="1"/>
</dbReference>
<dbReference type="InterPro" id="IPR032675">
    <property type="entry name" value="LRR_dom_sf"/>
</dbReference>
<dbReference type="PANTHER" id="PTHR47186">
    <property type="entry name" value="LEUCINE-RICH REPEAT-CONTAINING PROTEIN 57"/>
    <property type="match status" value="1"/>
</dbReference>
<sequence length="649" mass="74422">MASTNPSEKSNPSHKSEIEEIVETDLPTNNPHYNENTQKKDDDDGDGDGDIDGDGDGDGNGNSNSDNNSDVSRGENKKKDGRKATLTRFLCNPLRPARFWITAKNERSSSKREDDKEDNYYSHMNNTPPESDFDAHLPNFLSQYQFKQSSFFKEFVASFQKLVDRDKKCLASFILFPENTVVKKRMLVYWWIGEGLLDFSKTQGKAVEDIASDILDDFMVKRFILSVNKKRKMVGNKFKMHPHVRSAMIVLALEGKTSFDSRSDGNKFSWFHDRGYLINSGPLETENPENKITLFNVSHGFLDFSIEWFSKMRKAKVLYLGMWQSSAEKQHIEVVGTDFLKGLKYMKNLRFLSFQGISGIQELPSSISYLKNLRILDLRACYNLEKLPKEIDTLKNLTHLDISECYLLDCMPKELLWLSELQVFKGFVITDAKISNRCTLAELAGLKKLRKLSVNVNSETFSIEEFSVIFKFKQLLNLKIIWGVKCSKGKRNKKSKQENGEAKAKSKVTKLESMISSSIKRQLSTVSGKVRRMELKKLELHCLPHKTLPNWLNPEKLTNLKKLYIKGGGLKSLGRIQESNNWPKVKNLRLKYLSELKLNWRDLRALFPQLEYLEKFKCPKVTFCPCDCTGIWVKSSTKDSAPPPQITTP</sequence>
<dbReference type="Proteomes" id="UP000323000">
    <property type="component" value="Chromosome 3"/>
</dbReference>
<feature type="region of interest" description="Disordered" evidence="3">
    <location>
        <begin position="105"/>
        <end position="127"/>
    </location>
</feature>
<dbReference type="InterPro" id="IPR058922">
    <property type="entry name" value="WHD_DRP"/>
</dbReference>
<evidence type="ECO:0008006" key="8">
    <source>
        <dbReference type="Google" id="ProtNLM"/>
    </source>
</evidence>
<feature type="region of interest" description="Disordered" evidence="3">
    <location>
        <begin position="1"/>
        <end position="84"/>
    </location>
</feature>
<feature type="compositionally biased region" description="Polar residues" evidence="3">
    <location>
        <begin position="1"/>
        <end position="10"/>
    </location>
</feature>
<dbReference type="GO" id="GO:0006952">
    <property type="term" value="P:defense response"/>
    <property type="evidence" value="ECO:0007669"/>
    <property type="project" value="UniProtKB-KW"/>
</dbReference>
<feature type="compositionally biased region" description="Low complexity" evidence="3">
    <location>
        <begin position="61"/>
        <end position="70"/>
    </location>
</feature>
<organism evidence="6 7">
    <name type="scientific">Acer yangbiense</name>
    <dbReference type="NCBI Taxonomy" id="1000413"/>
    <lineage>
        <taxon>Eukaryota</taxon>
        <taxon>Viridiplantae</taxon>
        <taxon>Streptophyta</taxon>
        <taxon>Embryophyta</taxon>
        <taxon>Tracheophyta</taxon>
        <taxon>Spermatophyta</taxon>
        <taxon>Magnoliopsida</taxon>
        <taxon>eudicotyledons</taxon>
        <taxon>Gunneridae</taxon>
        <taxon>Pentapetalae</taxon>
        <taxon>rosids</taxon>
        <taxon>malvids</taxon>
        <taxon>Sapindales</taxon>
        <taxon>Sapindaceae</taxon>
        <taxon>Hippocastanoideae</taxon>
        <taxon>Acereae</taxon>
        <taxon>Acer</taxon>
    </lineage>
</organism>
<feature type="domain" description="Disease resistance R13L4/SHOC-2-like LRR" evidence="5">
    <location>
        <begin position="339"/>
        <end position="568"/>
    </location>
</feature>
<gene>
    <name evidence="6" type="ORF">EZV62_008367</name>
</gene>
<dbReference type="AlphaFoldDB" id="A0A5C7IDW6"/>
<dbReference type="PANTHER" id="PTHR47186:SF54">
    <property type="entry name" value="DISEASE RESISTANCE RPP13-LIKE PROTEIN 4"/>
    <property type="match status" value="1"/>
</dbReference>
<dbReference type="SUPFAM" id="SSF52047">
    <property type="entry name" value="RNI-like"/>
    <property type="match status" value="1"/>
</dbReference>
<reference evidence="7" key="1">
    <citation type="journal article" date="2019" name="Gigascience">
        <title>De novo genome assembly of the endangered Acer yangbiense, a plant species with extremely small populations endemic to Yunnan Province, China.</title>
        <authorList>
            <person name="Yang J."/>
            <person name="Wariss H.M."/>
            <person name="Tao L."/>
            <person name="Zhang R."/>
            <person name="Yun Q."/>
            <person name="Hollingsworth P."/>
            <person name="Dao Z."/>
            <person name="Luo G."/>
            <person name="Guo H."/>
            <person name="Ma Y."/>
            <person name="Sun W."/>
        </authorList>
    </citation>
    <scope>NUCLEOTIDE SEQUENCE [LARGE SCALE GENOMIC DNA]</scope>
    <source>
        <strain evidence="7">cv. Malutang</strain>
    </source>
</reference>
<evidence type="ECO:0000259" key="4">
    <source>
        <dbReference type="Pfam" id="PF23559"/>
    </source>
</evidence>
<feature type="compositionally biased region" description="Basic and acidic residues" evidence="3">
    <location>
        <begin position="105"/>
        <end position="120"/>
    </location>
</feature>
<feature type="domain" description="Disease resistance protein winged helix" evidence="4">
    <location>
        <begin position="175"/>
        <end position="244"/>
    </location>
</feature>
<dbReference type="OrthoDB" id="1110401at2759"/>
<evidence type="ECO:0000256" key="2">
    <source>
        <dbReference type="ARBA" id="ARBA00022821"/>
    </source>
</evidence>
<evidence type="ECO:0000256" key="1">
    <source>
        <dbReference type="ARBA" id="ARBA00022737"/>
    </source>
</evidence>
<keyword evidence="2" id="KW-0611">Plant defense</keyword>